<feature type="transmembrane region" description="Helical" evidence="1">
    <location>
        <begin position="143"/>
        <end position="163"/>
    </location>
</feature>
<evidence type="ECO:0000313" key="2">
    <source>
        <dbReference type="EMBL" id="KAL3732169.1"/>
    </source>
</evidence>
<proteinExistence type="predicted"/>
<sequence length="239" mass="25389">MASHWALASLSWLISFFLKLISHIPWLASSCNNQISNPTTASASHSGASLTRCLAVDDSMSIIVDVSLPTDDGASCPSNACGTGSTTTAGSSQAKMLDLSRPSLVHPIEKLFQRQKMGKAVLEFAVSMTTGLLISQLQGLTHLQANVIVLALSLGFATLWNGMLLHGICPRVASALEYIGMGIILVAFFGLVSLFLPPTLVWASWLCCGLSGLPFFLRLVLLRADEVASSAERLDQGIV</sequence>
<feature type="transmembrane region" description="Helical" evidence="1">
    <location>
        <begin position="202"/>
        <end position="221"/>
    </location>
</feature>
<keyword evidence="1" id="KW-0812">Transmembrane</keyword>
<gene>
    <name evidence="2" type="ORF">ACJRO7_028928</name>
</gene>
<name>A0ABD3JW89_EUCGL</name>
<feature type="transmembrane region" description="Helical" evidence="1">
    <location>
        <begin position="6"/>
        <end position="28"/>
    </location>
</feature>
<accession>A0ABD3JW89</accession>
<reference evidence="2 3" key="1">
    <citation type="submission" date="2024-11" db="EMBL/GenBank/DDBJ databases">
        <title>Chromosome-level genome assembly of Eucalyptus globulus Labill. provides insights into its genome evolution.</title>
        <authorList>
            <person name="Li X."/>
        </authorList>
    </citation>
    <scope>NUCLEOTIDE SEQUENCE [LARGE SCALE GENOMIC DNA]</scope>
    <source>
        <strain evidence="2">CL2024</strain>
        <tissue evidence="2">Fresh tender leaves</tissue>
    </source>
</reference>
<dbReference type="AlphaFoldDB" id="A0ABD3JW89"/>
<evidence type="ECO:0000313" key="3">
    <source>
        <dbReference type="Proteomes" id="UP001634007"/>
    </source>
</evidence>
<keyword evidence="1" id="KW-1133">Transmembrane helix</keyword>
<keyword evidence="3" id="KW-1185">Reference proteome</keyword>
<organism evidence="2 3">
    <name type="scientific">Eucalyptus globulus</name>
    <name type="common">Tasmanian blue gum</name>
    <dbReference type="NCBI Taxonomy" id="34317"/>
    <lineage>
        <taxon>Eukaryota</taxon>
        <taxon>Viridiplantae</taxon>
        <taxon>Streptophyta</taxon>
        <taxon>Embryophyta</taxon>
        <taxon>Tracheophyta</taxon>
        <taxon>Spermatophyta</taxon>
        <taxon>Magnoliopsida</taxon>
        <taxon>eudicotyledons</taxon>
        <taxon>Gunneridae</taxon>
        <taxon>Pentapetalae</taxon>
        <taxon>rosids</taxon>
        <taxon>malvids</taxon>
        <taxon>Myrtales</taxon>
        <taxon>Myrtaceae</taxon>
        <taxon>Myrtoideae</taxon>
        <taxon>Eucalypteae</taxon>
        <taxon>Eucalyptus</taxon>
    </lineage>
</organism>
<dbReference type="Proteomes" id="UP001634007">
    <property type="component" value="Unassembled WGS sequence"/>
</dbReference>
<feature type="transmembrane region" description="Helical" evidence="1">
    <location>
        <begin position="120"/>
        <end position="137"/>
    </location>
</feature>
<protein>
    <submittedName>
        <fullName evidence="2">Uncharacterized protein</fullName>
    </submittedName>
</protein>
<feature type="transmembrane region" description="Helical" evidence="1">
    <location>
        <begin position="175"/>
        <end position="196"/>
    </location>
</feature>
<dbReference type="EMBL" id="JBJKBG010000007">
    <property type="protein sequence ID" value="KAL3732169.1"/>
    <property type="molecule type" value="Genomic_DNA"/>
</dbReference>
<keyword evidence="1" id="KW-0472">Membrane</keyword>
<comment type="caution">
    <text evidence="2">The sequence shown here is derived from an EMBL/GenBank/DDBJ whole genome shotgun (WGS) entry which is preliminary data.</text>
</comment>
<evidence type="ECO:0000256" key="1">
    <source>
        <dbReference type="SAM" id="Phobius"/>
    </source>
</evidence>